<feature type="transmembrane region" description="Helical" evidence="1">
    <location>
        <begin position="14"/>
        <end position="32"/>
    </location>
</feature>
<dbReference type="AlphaFoldDB" id="A0AAV5KXM8"/>
<keyword evidence="1" id="KW-0812">Transmembrane</keyword>
<evidence type="ECO:0000313" key="2">
    <source>
        <dbReference type="EMBL" id="GKV29708.1"/>
    </source>
</evidence>
<organism evidence="2 3">
    <name type="scientific">Rubroshorea leprosula</name>
    <dbReference type="NCBI Taxonomy" id="152421"/>
    <lineage>
        <taxon>Eukaryota</taxon>
        <taxon>Viridiplantae</taxon>
        <taxon>Streptophyta</taxon>
        <taxon>Embryophyta</taxon>
        <taxon>Tracheophyta</taxon>
        <taxon>Spermatophyta</taxon>
        <taxon>Magnoliopsida</taxon>
        <taxon>eudicotyledons</taxon>
        <taxon>Gunneridae</taxon>
        <taxon>Pentapetalae</taxon>
        <taxon>rosids</taxon>
        <taxon>malvids</taxon>
        <taxon>Malvales</taxon>
        <taxon>Dipterocarpaceae</taxon>
        <taxon>Rubroshorea</taxon>
    </lineage>
</organism>
<protein>
    <submittedName>
        <fullName evidence="2">Uncharacterized protein</fullName>
    </submittedName>
</protein>
<name>A0AAV5KXM8_9ROSI</name>
<dbReference type="Proteomes" id="UP001054252">
    <property type="component" value="Unassembled WGS sequence"/>
</dbReference>
<accession>A0AAV5KXM8</accession>
<gene>
    <name evidence="2" type="ORF">SLEP1_g38612</name>
</gene>
<reference evidence="2 3" key="1">
    <citation type="journal article" date="2021" name="Commun. Biol.">
        <title>The genome of Shorea leprosula (Dipterocarpaceae) highlights the ecological relevance of drought in aseasonal tropical rainforests.</title>
        <authorList>
            <person name="Ng K.K.S."/>
            <person name="Kobayashi M.J."/>
            <person name="Fawcett J.A."/>
            <person name="Hatakeyama M."/>
            <person name="Paape T."/>
            <person name="Ng C.H."/>
            <person name="Ang C.C."/>
            <person name="Tnah L.H."/>
            <person name="Lee C.T."/>
            <person name="Nishiyama T."/>
            <person name="Sese J."/>
            <person name="O'Brien M.J."/>
            <person name="Copetti D."/>
            <person name="Mohd Noor M.I."/>
            <person name="Ong R.C."/>
            <person name="Putra M."/>
            <person name="Sireger I.Z."/>
            <person name="Indrioko S."/>
            <person name="Kosugi Y."/>
            <person name="Izuno A."/>
            <person name="Isagi Y."/>
            <person name="Lee S.L."/>
            <person name="Shimizu K.K."/>
        </authorList>
    </citation>
    <scope>NUCLEOTIDE SEQUENCE [LARGE SCALE GENOMIC DNA]</scope>
    <source>
        <strain evidence="2">214</strain>
    </source>
</reference>
<proteinExistence type="predicted"/>
<evidence type="ECO:0000313" key="3">
    <source>
        <dbReference type="Proteomes" id="UP001054252"/>
    </source>
</evidence>
<keyword evidence="1" id="KW-0472">Membrane</keyword>
<evidence type="ECO:0000256" key="1">
    <source>
        <dbReference type="SAM" id="Phobius"/>
    </source>
</evidence>
<dbReference type="EMBL" id="BPVZ01000084">
    <property type="protein sequence ID" value="GKV29708.1"/>
    <property type="molecule type" value="Genomic_DNA"/>
</dbReference>
<comment type="caution">
    <text evidence="2">The sequence shown here is derived from an EMBL/GenBank/DDBJ whole genome shotgun (WGS) entry which is preliminary data.</text>
</comment>
<keyword evidence="1" id="KW-1133">Transmembrane helix</keyword>
<sequence length="46" mass="5355">MKQEEFHPHYRLKFFQYLATLFIFHWSSRLILAEAGSLISGLVDGG</sequence>
<keyword evidence="3" id="KW-1185">Reference proteome</keyword>